<evidence type="ECO:0000256" key="4">
    <source>
        <dbReference type="ARBA" id="ARBA00022989"/>
    </source>
</evidence>
<dbReference type="EMBL" id="UGTW01000004">
    <property type="protein sequence ID" value="SUD29811.1"/>
    <property type="molecule type" value="Genomic_DNA"/>
</dbReference>
<comment type="similarity">
    <text evidence="2">Belongs to the TrbI/VirB10 family.</text>
</comment>
<protein>
    <submittedName>
        <fullName evidence="7">Conjugal transfer protein</fullName>
    </submittedName>
</protein>
<feature type="region of interest" description="Disordered" evidence="6">
    <location>
        <begin position="282"/>
        <end position="341"/>
    </location>
</feature>
<evidence type="ECO:0000256" key="1">
    <source>
        <dbReference type="ARBA" id="ARBA00004167"/>
    </source>
</evidence>
<dbReference type="AlphaFoldDB" id="A0A379IAV2"/>
<reference evidence="7 8" key="1">
    <citation type="submission" date="2018-06" db="EMBL/GenBank/DDBJ databases">
        <authorList>
            <consortium name="Pathogen Informatics"/>
            <person name="Doyle S."/>
        </authorList>
    </citation>
    <scope>NUCLEOTIDE SEQUENCE [LARGE SCALE GENOMIC DNA]</scope>
    <source>
        <strain evidence="7 8">NCTC10376</strain>
    </source>
</reference>
<accession>A0A379IAV2</accession>
<evidence type="ECO:0000313" key="8">
    <source>
        <dbReference type="Proteomes" id="UP000254331"/>
    </source>
</evidence>
<proteinExistence type="inferred from homology"/>
<evidence type="ECO:0000256" key="2">
    <source>
        <dbReference type="ARBA" id="ARBA00010265"/>
    </source>
</evidence>
<dbReference type="Gene3D" id="2.40.128.260">
    <property type="entry name" value="Type IV secretion system, VirB10/TraB/TrbI"/>
    <property type="match status" value="1"/>
</dbReference>
<feature type="compositionally biased region" description="Pro residues" evidence="6">
    <location>
        <begin position="306"/>
        <end position="322"/>
    </location>
</feature>
<evidence type="ECO:0000313" key="7">
    <source>
        <dbReference type="EMBL" id="SUD29811.1"/>
    </source>
</evidence>
<keyword evidence="4" id="KW-1133">Transmembrane helix</keyword>
<comment type="subcellular location">
    <subcellularLocation>
        <location evidence="1">Membrane</location>
        <topology evidence="1">Single-pass membrane protein</topology>
    </subcellularLocation>
</comment>
<organism evidence="7 8">
    <name type="scientific">Proteus vulgaris</name>
    <dbReference type="NCBI Taxonomy" id="585"/>
    <lineage>
        <taxon>Bacteria</taxon>
        <taxon>Pseudomonadati</taxon>
        <taxon>Pseudomonadota</taxon>
        <taxon>Gammaproteobacteria</taxon>
        <taxon>Enterobacterales</taxon>
        <taxon>Morganellaceae</taxon>
        <taxon>Proteus</taxon>
    </lineage>
</organism>
<keyword evidence="3" id="KW-0812">Transmembrane</keyword>
<keyword evidence="5" id="KW-0472">Membrane</keyword>
<dbReference type="CDD" id="cd16429">
    <property type="entry name" value="VirB10"/>
    <property type="match status" value="1"/>
</dbReference>
<dbReference type="Pfam" id="PF03743">
    <property type="entry name" value="TrbI"/>
    <property type="match status" value="1"/>
</dbReference>
<feature type="compositionally biased region" description="Low complexity" evidence="6">
    <location>
        <begin position="323"/>
        <end position="336"/>
    </location>
</feature>
<dbReference type="InterPro" id="IPR005498">
    <property type="entry name" value="T4SS_VirB10/TraB/TrbI"/>
</dbReference>
<evidence type="ECO:0000256" key="3">
    <source>
        <dbReference type="ARBA" id="ARBA00022692"/>
    </source>
</evidence>
<dbReference type="Proteomes" id="UP000254331">
    <property type="component" value="Unassembled WGS sequence"/>
</dbReference>
<dbReference type="InterPro" id="IPR042217">
    <property type="entry name" value="T4SS_VirB10/TrbI"/>
</dbReference>
<name>A0A379IAV2_PROVU</name>
<gene>
    <name evidence="7" type="primary">pilX10</name>
    <name evidence="7" type="ORF">NCTC10376_04139</name>
</gene>
<evidence type="ECO:0000256" key="5">
    <source>
        <dbReference type="ARBA" id="ARBA00023136"/>
    </source>
</evidence>
<dbReference type="GO" id="GO:0016020">
    <property type="term" value="C:membrane"/>
    <property type="evidence" value="ECO:0007669"/>
    <property type="project" value="UniProtKB-SubCell"/>
</dbReference>
<evidence type="ECO:0000256" key="6">
    <source>
        <dbReference type="SAM" id="MobiDB-lite"/>
    </source>
</evidence>
<sequence>MCNSSRIASRSCNNVTATASARFSRWRNNEVLILKLYCPCSTVWSREANSPSTAVSRLDLRRGLPLLDRRSDYEAKRALPGPGAPLDISTMDEAQVAEAERRRDIIARLEAGGRFDSATVEAAAAEFGASKRQFNRYRKSLRNTGALTCLLPRGRSGGRGRLRLDLRVEEVITEVRLEFSRHRKEAKNHHAFAEIRNRCVRRGLIPPSHNTLRSRFAGVPARERVGLKYGKKVARERYEHIRGKTPETTFPLERIQIDHTLVVLAVLAITYTFFQRQAAQRGVATSPIDPGNVTAPATAPIRPETSIPPAPPAPPTDAPVVPPIEGGQPAPANAPAATPPVDPELEARLRLIRRVEENRFAAHEAALGADPSVQAFAQRGAANGTAAGAAAGGPTPAQLAGLAGAAEVLRNAGVAGGGAGGGLNLGGGDLAALGGQGDPNQQDHKRAFLSQSPELETYLKHTRTPPVSTMEVKAGTVIPGVMIGGINSDLPGQIIGQVRENVYDTATGQYLLIPAGARLVGTYDSTVTMGQERVLVAWRRIIYPDGSSVSLDLMPGADTGGYAGFNDKVNNHYWRIFGNALMLSLFSAGIQLSQPDGPSGPYGGYDSQQILAAEIGRQLGQLGMEMARRNLSIQPTLEIRPGYRFVVMVTKDIVLPPWQGHPLATSTAGRR</sequence>